<name>A0A392MMU5_9FABA</name>
<dbReference type="Proteomes" id="UP000265520">
    <property type="component" value="Unassembled WGS sequence"/>
</dbReference>
<gene>
    <name evidence="1" type="ORF">A2U01_0009412</name>
</gene>
<sequence length="39" mass="4329">MQELKVGAEAIDVAKSQDGSVLDSDVFDMWGDKDEENKK</sequence>
<comment type="caution">
    <text evidence="1">The sequence shown here is derived from an EMBL/GenBank/DDBJ whole genome shotgun (WGS) entry which is preliminary data.</text>
</comment>
<accession>A0A392MMU5</accession>
<evidence type="ECO:0000313" key="2">
    <source>
        <dbReference type="Proteomes" id="UP000265520"/>
    </source>
</evidence>
<protein>
    <submittedName>
        <fullName evidence="1">Uncharacterized protein</fullName>
    </submittedName>
</protein>
<evidence type="ECO:0000313" key="1">
    <source>
        <dbReference type="EMBL" id="MCH88523.1"/>
    </source>
</evidence>
<dbReference type="AlphaFoldDB" id="A0A392MMU5"/>
<dbReference type="EMBL" id="LXQA010014317">
    <property type="protein sequence ID" value="MCH88523.1"/>
    <property type="molecule type" value="Genomic_DNA"/>
</dbReference>
<reference evidence="1 2" key="1">
    <citation type="journal article" date="2018" name="Front. Plant Sci.">
        <title>Red Clover (Trifolium pratense) and Zigzag Clover (T. medium) - A Picture of Genomic Similarities and Differences.</title>
        <authorList>
            <person name="Dluhosova J."/>
            <person name="Istvanek J."/>
            <person name="Nedelnik J."/>
            <person name="Repkova J."/>
        </authorList>
    </citation>
    <scope>NUCLEOTIDE SEQUENCE [LARGE SCALE GENOMIC DNA]</scope>
    <source>
        <strain evidence="2">cv. 10/8</strain>
        <tissue evidence="1">Leaf</tissue>
    </source>
</reference>
<organism evidence="1 2">
    <name type="scientific">Trifolium medium</name>
    <dbReference type="NCBI Taxonomy" id="97028"/>
    <lineage>
        <taxon>Eukaryota</taxon>
        <taxon>Viridiplantae</taxon>
        <taxon>Streptophyta</taxon>
        <taxon>Embryophyta</taxon>
        <taxon>Tracheophyta</taxon>
        <taxon>Spermatophyta</taxon>
        <taxon>Magnoliopsida</taxon>
        <taxon>eudicotyledons</taxon>
        <taxon>Gunneridae</taxon>
        <taxon>Pentapetalae</taxon>
        <taxon>rosids</taxon>
        <taxon>fabids</taxon>
        <taxon>Fabales</taxon>
        <taxon>Fabaceae</taxon>
        <taxon>Papilionoideae</taxon>
        <taxon>50 kb inversion clade</taxon>
        <taxon>NPAAA clade</taxon>
        <taxon>Hologalegina</taxon>
        <taxon>IRL clade</taxon>
        <taxon>Trifolieae</taxon>
        <taxon>Trifolium</taxon>
    </lineage>
</organism>
<feature type="non-terminal residue" evidence="1">
    <location>
        <position position="39"/>
    </location>
</feature>
<keyword evidence="2" id="KW-1185">Reference proteome</keyword>
<proteinExistence type="predicted"/>